<evidence type="ECO:0000313" key="3">
    <source>
        <dbReference type="Proteomes" id="UP000178299"/>
    </source>
</evidence>
<feature type="transmembrane region" description="Helical" evidence="1">
    <location>
        <begin position="12"/>
        <end position="33"/>
    </location>
</feature>
<feature type="transmembrane region" description="Helical" evidence="1">
    <location>
        <begin position="89"/>
        <end position="109"/>
    </location>
</feature>
<dbReference type="AlphaFoldDB" id="A0A1F5X1R6"/>
<gene>
    <name evidence="2" type="ORF">A2W48_01910</name>
</gene>
<comment type="caution">
    <text evidence="2">The sequence shown here is derived from an EMBL/GenBank/DDBJ whole genome shotgun (WGS) entry which is preliminary data.</text>
</comment>
<dbReference type="Pfam" id="PF13687">
    <property type="entry name" value="DUF4153"/>
    <property type="match status" value="1"/>
</dbReference>
<keyword evidence="1" id="KW-1133">Transmembrane helix</keyword>
<name>A0A1F5X1R6_9BACT</name>
<feature type="transmembrane region" description="Helical" evidence="1">
    <location>
        <begin position="322"/>
        <end position="344"/>
    </location>
</feature>
<feature type="transmembrane region" description="Helical" evidence="1">
    <location>
        <begin position="288"/>
        <end position="310"/>
    </location>
</feature>
<organism evidence="2 3">
    <name type="scientific">Candidatus Giovannonibacteria bacterium RIFCSPHIGHO2_12_44_12</name>
    <dbReference type="NCBI Taxonomy" id="1798340"/>
    <lineage>
        <taxon>Bacteria</taxon>
        <taxon>Candidatus Giovannoniibacteriota</taxon>
    </lineage>
</organism>
<evidence type="ECO:0000256" key="1">
    <source>
        <dbReference type="SAM" id="Phobius"/>
    </source>
</evidence>
<feature type="transmembrane region" description="Helical" evidence="1">
    <location>
        <begin position="204"/>
        <end position="221"/>
    </location>
</feature>
<sequence>MNMGTLQSNALIKAGLIIGVSLVLGLLFDYFFYAKILGVAFPLYVVLVASGLFAVAGFLNKQISKEALLLLAPLIFFSVMVFVRSSALLTLLNIVASLLLLLVIAEVSFDGKLKNFFIADYIKIFLLPFKFILPLFQTLSDLFSLEGVNKDKKVLSQVIKGVVMAVPVLFIFLILFSSADLIFQKYVSDLININIEPETVFRSILVLIATLVYIGAYSYIFREAKNQNESPQNNKTSSFSHIESSILLGSVNILFFVFILVQFAYLFGGEGNISAQGFTYAEYARRGFFELIAVSIISLLLLLAVEKYIVKKDENHARGFKIFSTALVIQVILIMASAFIRLTLYEEAYGFTILRFYSHAFIILLAAVFCLLLYKIYKDKRENAFAFRGFILIASFFVIMNFFNPEAFIARRNIERFSDTGNLDIFYLSHLSDDALPDMMKALDISNDDLRKSFARELYWRAQNSQSPYFSKWQSLNISRMRAEKILDSKIRELEGYKDYQQQDIDSEGR</sequence>
<proteinExistence type="predicted"/>
<feature type="transmembrane region" description="Helical" evidence="1">
    <location>
        <begin position="356"/>
        <end position="377"/>
    </location>
</feature>
<dbReference type="InterPro" id="IPR025291">
    <property type="entry name" value="DUF4153"/>
</dbReference>
<protein>
    <submittedName>
        <fullName evidence="2">Uncharacterized protein</fullName>
    </submittedName>
</protein>
<feature type="transmembrane region" description="Helical" evidence="1">
    <location>
        <begin position="159"/>
        <end position="183"/>
    </location>
</feature>
<keyword evidence="1" id="KW-0812">Transmembrane</keyword>
<feature type="transmembrane region" description="Helical" evidence="1">
    <location>
        <begin position="67"/>
        <end position="83"/>
    </location>
</feature>
<reference evidence="2 3" key="1">
    <citation type="journal article" date="2016" name="Nat. Commun.">
        <title>Thousands of microbial genomes shed light on interconnected biogeochemical processes in an aquifer system.</title>
        <authorList>
            <person name="Anantharaman K."/>
            <person name="Brown C.T."/>
            <person name="Hug L.A."/>
            <person name="Sharon I."/>
            <person name="Castelle C.J."/>
            <person name="Probst A.J."/>
            <person name="Thomas B.C."/>
            <person name="Singh A."/>
            <person name="Wilkins M.J."/>
            <person name="Karaoz U."/>
            <person name="Brodie E.L."/>
            <person name="Williams K.H."/>
            <person name="Hubbard S.S."/>
            <person name="Banfield J.F."/>
        </authorList>
    </citation>
    <scope>NUCLEOTIDE SEQUENCE [LARGE SCALE GENOMIC DNA]</scope>
</reference>
<evidence type="ECO:0000313" key="2">
    <source>
        <dbReference type="EMBL" id="OGF81847.1"/>
    </source>
</evidence>
<keyword evidence="1" id="KW-0472">Membrane</keyword>
<dbReference type="EMBL" id="MFHS01000006">
    <property type="protein sequence ID" value="OGF81847.1"/>
    <property type="molecule type" value="Genomic_DNA"/>
</dbReference>
<dbReference type="Proteomes" id="UP000178299">
    <property type="component" value="Unassembled WGS sequence"/>
</dbReference>
<feature type="transmembrane region" description="Helical" evidence="1">
    <location>
        <begin position="39"/>
        <end position="60"/>
    </location>
</feature>
<feature type="transmembrane region" description="Helical" evidence="1">
    <location>
        <begin position="383"/>
        <end position="403"/>
    </location>
</feature>
<accession>A0A1F5X1R6</accession>
<feature type="transmembrane region" description="Helical" evidence="1">
    <location>
        <begin position="246"/>
        <end position="267"/>
    </location>
</feature>